<dbReference type="PROSITE" id="PS50195">
    <property type="entry name" value="PX"/>
    <property type="match status" value="1"/>
</dbReference>
<dbReference type="AlphaFoldDB" id="A0A8D9BTU0"/>
<dbReference type="PRINTS" id="PR00380">
    <property type="entry name" value="KINESINHEAVY"/>
</dbReference>
<dbReference type="SUPFAM" id="SSF49879">
    <property type="entry name" value="SMAD/FHA domain"/>
    <property type="match status" value="1"/>
</dbReference>
<feature type="compositionally biased region" description="Polar residues" evidence="7">
    <location>
        <begin position="667"/>
        <end position="684"/>
    </location>
</feature>
<dbReference type="GO" id="GO:0003777">
    <property type="term" value="F:microtubule motor activity"/>
    <property type="evidence" value="ECO:0007669"/>
    <property type="project" value="InterPro"/>
</dbReference>
<dbReference type="Gene3D" id="2.60.200.20">
    <property type="match status" value="1"/>
</dbReference>
<evidence type="ECO:0000256" key="5">
    <source>
        <dbReference type="PROSITE-ProRule" id="PRU00283"/>
    </source>
</evidence>
<feature type="compositionally biased region" description="Basic and acidic residues" evidence="7">
    <location>
        <begin position="556"/>
        <end position="577"/>
    </location>
</feature>
<dbReference type="Gene3D" id="3.30.1520.10">
    <property type="entry name" value="Phox-like domain"/>
    <property type="match status" value="1"/>
</dbReference>
<dbReference type="CDD" id="cd01365">
    <property type="entry name" value="KISc_KIF1A_KIF1B"/>
    <property type="match status" value="1"/>
</dbReference>
<feature type="domain" description="Kinesin motor" evidence="8">
    <location>
        <begin position="3"/>
        <end position="339"/>
    </location>
</feature>
<feature type="compositionally biased region" description="Basic and acidic residues" evidence="7">
    <location>
        <begin position="601"/>
        <end position="620"/>
    </location>
</feature>
<keyword evidence="2 5" id="KW-0067">ATP-binding</keyword>
<dbReference type="SUPFAM" id="SSF64268">
    <property type="entry name" value="PX domain"/>
    <property type="match status" value="1"/>
</dbReference>
<dbReference type="GO" id="GO:0005524">
    <property type="term" value="F:ATP binding"/>
    <property type="evidence" value="ECO:0007669"/>
    <property type="project" value="UniProtKB-UniRule"/>
</dbReference>
<evidence type="ECO:0000259" key="8">
    <source>
        <dbReference type="PROSITE" id="PS50067"/>
    </source>
</evidence>
<dbReference type="SUPFAM" id="SSF52540">
    <property type="entry name" value="P-loop containing nucleoside triphosphate hydrolases"/>
    <property type="match status" value="1"/>
</dbReference>
<sequence>MASVKVAVRVRPFNNREKDMSSKVIIQMDSKKTRISNPKAVDNAPDAYKDFTFDHSYWSFDSSSPQFSSQEQVFNDLGMDVVDAAFEGYNACVFAYGQTGSGKTFTMMGSKDSRGLIPRICEALFQRMSGGSSYRTEVSYLEIYNERVKDLLGTGPASHNLRIRENPKLGPVVQDLSKHLVTEYKNVEELMCKGNLLRTTASTNMNDVSSRSHAIFTLCFVKAGYTNNTPTETVSKVHLVDLAGSERADATGATGDRLKEGAHINKSLVTLGSVISSLAELSVKKSTFVPYRDSVLTWLLKDSLGGNSKTIMIAAISPADVNYSETLSTLRYANRAKNIINKPTVNEDPNTRIIRELHDEITKLKAMLTSTQDSQPQMLAALQAKQEQEKVLTEEWAEKWRETQKILQEQQALGLRMGKDGTGVVLDSDRPHLVRIDDDLCSTGVTLYDLKEGENILGSEDADIVLNEEGVESLHCRIVLSEDDVATLVPHGKCSLNGQWVEKHAKLSQGCLIVMGNSIMLRYNNPAEAARIRNDPSHLSKSTNDLSVFKCNSSEDGDHLSVRDENENVRSPPKDSCKKFLMRRSSMMGINQISDSDSVPDEERLENRNHLSPRRSDHGSSIRRKAMQRAKDNPLQNYTGDNSDMKASDIESDDSEDAHGRRRGKFLSTNRRSSTYDPLFTSSPLHPNMNGSNIDIMRSIMARSMPCLTDRYYDSDPNELSVIIPTYVMRGVGTQTHHEYEVRIAVGHERYTIMRRYNRFRELHEEMMHKYGEQVAALLFPPKKFSLLRRSEALARERRPQLESYLSRLLEVVSQIPGSPLNTQTPSRTDLYTLSGFFRKGVFETGKYGTS</sequence>
<keyword evidence="3" id="KW-0175">Coiled coil</keyword>
<reference evidence="10" key="1">
    <citation type="submission" date="2021-05" db="EMBL/GenBank/DDBJ databases">
        <authorList>
            <person name="Alioto T."/>
            <person name="Alioto T."/>
            <person name="Gomez Garrido J."/>
        </authorList>
    </citation>
    <scope>NUCLEOTIDE SEQUENCE</scope>
</reference>
<keyword evidence="4 5" id="KW-0505">Motor protein</keyword>
<dbReference type="PROSITE" id="PS50067">
    <property type="entry name" value="KINESIN_MOTOR_2"/>
    <property type="match status" value="1"/>
</dbReference>
<dbReference type="InterPro" id="IPR019821">
    <property type="entry name" value="Kinesin_motor_CS"/>
</dbReference>
<dbReference type="InterPro" id="IPR001683">
    <property type="entry name" value="PX_dom"/>
</dbReference>
<dbReference type="Gene3D" id="3.40.850.10">
    <property type="entry name" value="Kinesin motor domain"/>
    <property type="match status" value="1"/>
</dbReference>
<dbReference type="GO" id="GO:0008017">
    <property type="term" value="F:microtubule binding"/>
    <property type="evidence" value="ECO:0007669"/>
    <property type="project" value="InterPro"/>
</dbReference>
<feature type="region of interest" description="Disordered" evidence="7">
    <location>
        <begin position="554"/>
        <end position="577"/>
    </location>
</feature>
<organism evidence="10">
    <name type="scientific">Cacopsylla melanoneura</name>
    <dbReference type="NCBI Taxonomy" id="428564"/>
    <lineage>
        <taxon>Eukaryota</taxon>
        <taxon>Metazoa</taxon>
        <taxon>Ecdysozoa</taxon>
        <taxon>Arthropoda</taxon>
        <taxon>Hexapoda</taxon>
        <taxon>Insecta</taxon>
        <taxon>Pterygota</taxon>
        <taxon>Neoptera</taxon>
        <taxon>Paraneoptera</taxon>
        <taxon>Hemiptera</taxon>
        <taxon>Sternorrhyncha</taxon>
        <taxon>Psylloidea</taxon>
        <taxon>Psyllidae</taxon>
        <taxon>Psyllinae</taxon>
        <taxon>Cacopsylla</taxon>
    </lineage>
</organism>
<dbReference type="InterPro" id="IPR036871">
    <property type="entry name" value="PX_dom_sf"/>
</dbReference>
<dbReference type="Pfam" id="PF00225">
    <property type="entry name" value="Kinesin"/>
    <property type="match status" value="1"/>
</dbReference>
<dbReference type="PANTHER" id="PTHR47117">
    <property type="entry name" value="STAR-RELATED LIPID TRANSFER PROTEIN 9"/>
    <property type="match status" value="1"/>
</dbReference>
<evidence type="ECO:0000256" key="1">
    <source>
        <dbReference type="ARBA" id="ARBA00022741"/>
    </source>
</evidence>
<evidence type="ECO:0000256" key="3">
    <source>
        <dbReference type="ARBA" id="ARBA00023054"/>
    </source>
</evidence>
<evidence type="ECO:0000256" key="2">
    <source>
        <dbReference type="ARBA" id="ARBA00022840"/>
    </source>
</evidence>
<dbReference type="InterPro" id="IPR027417">
    <property type="entry name" value="P-loop_NTPase"/>
</dbReference>
<dbReference type="Pfam" id="PF00787">
    <property type="entry name" value="PX"/>
    <property type="match status" value="1"/>
</dbReference>
<comment type="similarity">
    <text evidence="5 6">Belongs to the TRAFAC class myosin-kinesin ATPase superfamily. Kinesin family.</text>
</comment>
<feature type="domain" description="PX" evidence="9">
    <location>
        <begin position="718"/>
        <end position="851"/>
    </location>
</feature>
<dbReference type="PANTHER" id="PTHR47117:SF6">
    <property type="entry name" value="KINESIN-LIKE PROTEIN KIF16B"/>
    <property type="match status" value="1"/>
</dbReference>
<evidence type="ECO:0000256" key="4">
    <source>
        <dbReference type="ARBA" id="ARBA00023175"/>
    </source>
</evidence>
<dbReference type="InterPro" id="IPR036961">
    <property type="entry name" value="Kinesin_motor_dom_sf"/>
</dbReference>
<dbReference type="InterPro" id="IPR001752">
    <property type="entry name" value="Kinesin_motor_dom"/>
</dbReference>
<dbReference type="GO" id="GO:0035091">
    <property type="term" value="F:phosphatidylinositol binding"/>
    <property type="evidence" value="ECO:0007669"/>
    <property type="project" value="InterPro"/>
</dbReference>
<proteinExistence type="inferred from homology"/>
<accession>A0A8D9BTU0</accession>
<dbReference type="SMART" id="SM00129">
    <property type="entry name" value="KISc"/>
    <property type="match status" value="1"/>
</dbReference>
<dbReference type="EMBL" id="HBUF01661540">
    <property type="protein sequence ID" value="CAG6788770.1"/>
    <property type="molecule type" value="Transcribed_RNA"/>
</dbReference>
<name>A0A8D9BTU0_9HEMI</name>
<feature type="binding site" evidence="5">
    <location>
        <begin position="97"/>
        <end position="104"/>
    </location>
    <ligand>
        <name>ATP</name>
        <dbReference type="ChEBI" id="CHEBI:30616"/>
    </ligand>
</feature>
<evidence type="ECO:0000259" key="9">
    <source>
        <dbReference type="PROSITE" id="PS50195"/>
    </source>
</evidence>
<dbReference type="GO" id="GO:0007018">
    <property type="term" value="P:microtubule-based movement"/>
    <property type="evidence" value="ECO:0007669"/>
    <property type="project" value="InterPro"/>
</dbReference>
<evidence type="ECO:0000313" key="10">
    <source>
        <dbReference type="EMBL" id="CAG6788770.1"/>
    </source>
</evidence>
<dbReference type="GO" id="GO:0005874">
    <property type="term" value="C:microtubule"/>
    <property type="evidence" value="ECO:0007669"/>
    <property type="project" value="UniProtKB-KW"/>
</dbReference>
<dbReference type="Pfam" id="PF00498">
    <property type="entry name" value="FHA"/>
    <property type="match status" value="1"/>
</dbReference>
<dbReference type="InterPro" id="IPR000253">
    <property type="entry name" value="FHA_dom"/>
</dbReference>
<keyword evidence="1 5" id="KW-0547">Nucleotide-binding</keyword>
<feature type="region of interest" description="Disordered" evidence="7">
    <location>
        <begin position="589"/>
        <end position="684"/>
    </location>
</feature>
<dbReference type="PROSITE" id="PS00411">
    <property type="entry name" value="KINESIN_MOTOR_1"/>
    <property type="match status" value="1"/>
</dbReference>
<evidence type="ECO:0000256" key="7">
    <source>
        <dbReference type="SAM" id="MobiDB-lite"/>
    </source>
</evidence>
<evidence type="ECO:0000256" key="6">
    <source>
        <dbReference type="RuleBase" id="RU000394"/>
    </source>
</evidence>
<keyword evidence="6" id="KW-0493">Microtubule</keyword>
<protein>
    <recommendedName>
        <fullName evidence="6">Kinesin-like protein</fullName>
    </recommendedName>
</protein>
<dbReference type="FunFam" id="3.40.850.10:FF:000021">
    <property type="entry name" value="kinesin-like protein KIF16B isoform X1"/>
    <property type="match status" value="1"/>
</dbReference>
<dbReference type="InterPro" id="IPR008984">
    <property type="entry name" value="SMAD_FHA_dom_sf"/>
</dbReference>